<evidence type="ECO:0000313" key="5">
    <source>
        <dbReference type="EMBL" id="MBC8575356.1"/>
    </source>
</evidence>
<keyword evidence="3" id="KW-0732">Signal</keyword>
<dbReference type="Proteomes" id="UP000658131">
    <property type="component" value="Unassembled WGS sequence"/>
</dbReference>
<gene>
    <name evidence="5" type="ORF">H8717_02875</name>
</gene>
<feature type="domain" description="MBG" evidence="4">
    <location>
        <begin position="942"/>
        <end position="1017"/>
    </location>
</feature>
<feature type="compositionally biased region" description="Pro residues" evidence="2">
    <location>
        <begin position="2482"/>
        <end position="2494"/>
    </location>
</feature>
<comment type="caution">
    <text evidence="5">The sequence shown here is derived from an EMBL/GenBank/DDBJ whole genome shotgun (WGS) entry which is preliminary data.</text>
</comment>
<sequence>MKKSWQRLGSAFLAFLMVFTMLPASVLADSGTAADTSPKGSEIPAASGTPAVRSVINPGTDSSSYQTYRFYVEGALVDTQVVKTGDTLYAPATPAKEGHKFLGWSQSQSGGSYFTAFGVQTVSADGEVNLYADFAKVYYVFFMDTRGRVYATKEGTTGDSIAADVTFPVNADQAVTGWYTEAGLTNRVESVTLGEANITLYPKVENGHWITYDSKGGSYVEPAFVAPSDVTAAPAAPSRPGYTFGGWTLNGSAFTFGGALSENIQLEASWRANDTTYTVVYWIENADDEGYSYEGSRTNAGVTGSTVTLSNNQNGYSTSNINSGYRSYFTYERYDTGKTIAGDGSTIVNVYYSRNTYTLTFQAGGRWSTTTVATITAKYNAYIADEFGKAPFSTTYSGRAWEATSYYDYALQTLDRMPGRNVTFNLYDQSSYTLKTIYYYVQKVDSTANSPSWGQSGQYDQLKTVQTYFNYATYDEEYHEIEGFTRFSRSQAGFDRNDSKNFSNSRLNLYYIRNSYDLQFYNVNGIVNTASVKYQAPLAGHLNYVPSRPANIPASYEFVGWYTSPACEDGTEAADNLTTMPAGDVVVYAKWAAPTFTGTIHVTMAGNGATNTIEIPYGGTIDENTLVHEEVPAGSEWVGWTIRTGSEGNYTYTPFNFDTQIYGDITLYPYYVSTAAFTVSYDANGGSGAPADSKHYAQDSYAEIMASSGMTAPANKVFLSWNTEPDGSGDTYYPKDKLHIGTEDIILYAQWGDAPAAVSVSYHANYPDSTTVDPYVVGGLRNNDQHTVLSLEGCGFTKAQADYEFLGWSTSESGTEAEHAVGAQIRLDNNGENHLYAIWKAKPVLVITANGGSRSYDGTALTADGYKLTVNGGTAIEVGADGVYTFENGDVLTVVITGSQTDAGESANTVTSYTIQRGTATVTGKYKVTTVNGKLEVTPKAVTIKAADEAFTYDGSAHSNATYTVTGLVGGDAITATVAGSITYPSQSPVRNEVTGHTFTAGNAGNYTVSYEVGQLTMTYGTAQAITVTADDKSWTYDGSAHSQDSYTLKIGNGDPIPVGAEGVYTFANGDVLTVVVEGSVTNVADGEIANAITSLTITNQGEDVSGAYSITRNNGTLKINPKAVKVIAASEAFKYDGKAHSNADYTVDGLVGSDAITAVVEGSITYPSQSPVENVLKSYEFTSGTAGNYSVTTENGTLTMSYADAVEITVTAGSQSWTYDGSAHSQDSYTLKIGNGDPISVGAGGIHTFANGDVLAVEITGSVTNVAEGTVANTISSLTITNGTVDVSGAYAVTRNNGTLKINPKTVTIKAADDDFTYDGSAHSNATYTVTGLVGGDAITATVAGSITYPSQSPVRNEVTGHIFTAGSADNYTVSYTDGQLTMTYGTAQAITVTADDKSWTYDGSAHSQDSYTLKIGNGDPIPVSAAGVYTFANGDVLTVEITGSVTNVADGEIANAITSLTITNQGEDVSGAYSITRNNGTLKINPKAVTITAKNKEFEYDGQPHSYSSYSVDGLVGDDEVNATITGSITYPSESPMANQVTAHTFVKGAASNYAVGYVHGTLTMVPSTTEVTVTITGNHDSKVYNASEQSVTGFTTDVGTKTISVVLAEGSEAVAKGTGVGNYKMGLTEDDFVVTSANYSNIKVVVVDGYLDITPTSDEVTVTITGHTDTQTYNGEEYTVSGYDVSSSNPLYTEADFSFDGTASVSGTDAGGYPMGLTEENFLNTNSNFSNVVFDVTDGGLTIDPKAVTITAADEEFEYNGQPHSNAGYQVEGLVGSDAITAVVEGSITYPSDSPVENTVVSHEFTTGNPDNYEVSYVSGELTMKAASGEIVVTITGKNDTVKYDGGEHTVTGYDVTTSSALYTENDFTFSGDASASRTDAGTTGMGLTAENFANHNSGFSNVVFVVKDGFVTVEKRVLTLTSASDEKLYDGYALRNDQVTVSGDGFAEGEGATYDVTGVQQDPGSSKNTFDYLLDDGTKAENYEITKVEGTLKITAPDSLYYSIEYYYNGIINPSMTKTVSGVKLGDVIENADATSITEGELGGSYKFIEAVGLPLTIGAETSENVLRLYYESGEIVHDPDAAIQIIHQYYTDGRLSGEQKSSLDSAEAGQQIYIDNSNMPAGQVIRSAPIYGRRGYDFDGSSIRVERTPFSYEVLFHGNGFVTDPASIPVNYKSNFTIPADGTANLIWMTEEGKKLVAEVIEAIETTDIDSGSDSADFLAYLMAQRYPNEHGKEYFFPGQEYSLATAANLDLYAYVLKRTTLTNADISEAFAQAESDLIALKRAVTKGVDPEDTGFVGALRSLFGMKKVDSDLKARYQACCEALSDEIYELGDLLDRFEAENDRKLSEKTWERYGNLLTGLTELEEMIENLDVIIDSGYQDSGYQDSGYLDSGFTVTRTSSASGVSAQKKSVSFLEGLFGGMQVAQVVDYGTSATYPMTITKLDSFLYEEGYTYTVTLVYNRTTGGGGGDGGDDPDPTPIPDNPVPLGPSPDLVTILDEEVPLGKLPTSGSNRNAHRAGGAALMAVILGLLAKGRRRDGEGGSGEGTDSSGE</sequence>
<feature type="signal peptide" evidence="3">
    <location>
        <begin position="1"/>
        <end position="28"/>
    </location>
</feature>
<keyword evidence="6" id="KW-1185">Reference proteome</keyword>
<name>A0ABR7NG41_9FIRM</name>
<dbReference type="InterPro" id="IPR013378">
    <property type="entry name" value="InlB-like_B-rpt"/>
</dbReference>
<accession>A0ABR7NG41</accession>
<dbReference type="EMBL" id="JACRTB010000003">
    <property type="protein sequence ID" value="MBC8575356.1"/>
    <property type="molecule type" value="Genomic_DNA"/>
</dbReference>
<dbReference type="Pfam" id="PF18676">
    <property type="entry name" value="MBG_2"/>
    <property type="match status" value="2"/>
</dbReference>
<evidence type="ECO:0000256" key="2">
    <source>
        <dbReference type="SAM" id="MobiDB-lite"/>
    </source>
</evidence>
<dbReference type="Gene3D" id="2.60.40.4270">
    <property type="entry name" value="Listeria-Bacteroides repeat domain"/>
    <property type="match status" value="4"/>
</dbReference>
<evidence type="ECO:0000256" key="3">
    <source>
        <dbReference type="SAM" id="SignalP"/>
    </source>
</evidence>
<dbReference type="RefSeq" id="WP_262398999.1">
    <property type="nucleotide sequence ID" value="NZ_JACRTB010000003.1"/>
</dbReference>
<organism evidence="5 6">
    <name type="scientific">Yanshouia hominis</name>
    <dbReference type="NCBI Taxonomy" id="2763673"/>
    <lineage>
        <taxon>Bacteria</taxon>
        <taxon>Bacillati</taxon>
        <taxon>Bacillota</taxon>
        <taxon>Clostridia</taxon>
        <taxon>Eubacteriales</taxon>
        <taxon>Oscillospiraceae</taxon>
        <taxon>Yanshouia</taxon>
    </lineage>
</organism>
<dbReference type="Pfam" id="PF09479">
    <property type="entry name" value="Flg_new"/>
    <property type="match status" value="5"/>
</dbReference>
<comment type="subcellular location">
    <subcellularLocation>
        <location evidence="1">Cell envelope</location>
    </subcellularLocation>
</comment>
<dbReference type="InterPro" id="IPR041286">
    <property type="entry name" value="MBG_2"/>
</dbReference>
<evidence type="ECO:0000256" key="1">
    <source>
        <dbReference type="ARBA" id="ARBA00004196"/>
    </source>
</evidence>
<dbReference type="InterPro" id="IPR042229">
    <property type="entry name" value="Listeria/Bacterioides_rpt_sf"/>
</dbReference>
<feature type="domain" description="MBG" evidence="4">
    <location>
        <begin position="1308"/>
        <end position="1383"/>
    </location>
</feature>
<reference evidence="5 6" key="1">
    <citation type="submission" date="2020-08" db="EMBL/GenBank/DDBJ databases">
        <title>Genome public.</title>
        <authorList>
            <person name="Liu C."/>
            <person name="Sun Q."/>
        </authorList>
    </citation>
    <scope>NUCLEOTIDE SEQUENCE [LARGE SCALE GENOMIC DNA]</scope>
    <source>
        <strain evidence="5 6">BX1</strain>
    </source>
</reference>
<feature type="region of interest" description="Disordered" evidence="2">
    <location>
        <begin position="2470"/>
        <end position="2497"/>
    </location>
</feature>
<proteinExistence type="predicted"/>
<evidence type="ECO:0000313" key="6">
    <source>
        <dbReference type="Proteomes" id="UP000658131"/>
    </source>
</evidence>
<evidence type="ECO:0000259" key="4">
    <source>
        <dbReference type="Pfam" id="PF18676"/>
    </source>
</evidence>
<feature type="chain" id="PRO_5047209519" evidence="3">
    <location>
        <begin position="29"/>
        <end position="2557"/>
    </location>
</feature>
<protein>
    <submittedName>
        <fullName evidence="5">InlB B-repeat-containing protein</fullName>
    </submittedName>
</protein>